<evidence type="ECO:0000313" key="3">
    <source>
        <dbReference type="Proteomes" id="UP000748531"/>
    </source>
</evidence>
<feature type="region of interest" description="Disordered" evidence="1">
    <location>
        <begin position="1"/>
        <end position="37"/>
    </location>
</feature>
<name>A0A8J4WS56_9TREM</name>
<dbReference type="Proteomes" id="UP000748531">
    <property type="component" value="Unassembled WGS sequence"/>
</dbReference>
<keyword evidence="3" id="KW-1185">Reference proteome</keyword>
<comment type="caution">
    <text evidence="2">The sequence shown here is derived from an EMBL/GenBank/DDBJ whole genome shotgun (WGS) entry which is preliminary data.</text>
</comment>
<sequence length="119" mass="12989">MTITDEVGLTGGPAKRSMNRLSTDEPQETGRRSSDMCSIPQPQCLVILHVTTAGKQGEETGCDEYPTVLLTAKLFDLSDPESHSAEFQSFIRPRCRQLTETISMPTESGLSSGLNLKLD</sequence>
<gene>
    <name evidence="2" type="ORF">PHET_04377</name>
</gene>
<evidence type="ECO:0000256" key="1">
    <source>
        <dbReference type="SAM" id="MobiDB-lite"/>
    </source>
</evidence>
<accession>A0A8J4WS56</accession>
<proteinExistence type="predicted"/>
<feature type="non-terminal residue" evidence="2">
    <location>
        <position position="1"/>
    </location>
</feature>
<organism evidence="2 3">
    <name type="scientific">Paragonimus heterotremus</name>
    <dbReference type="NCBI Taxonomy" id="100268"/>
    <lineage>
        <taxon>Eukaryota</taxon>
        <taxon>Metazoa</taxon>
        <taxon>Spiralia</taxon>
        <taxon>Lophotrochozoa</taxon>
        <taxon>Platyhelminthes</taxon>
        <taxon>Trematoda</taxon>
        <taxon>Digenea</taxon>
        <taxon>Plagiorchiida</taxon>
        <taxon>Troglotremata</taxon>
        <taxon>Troglotrematidae</taxon>
        <taxon>Paragonimus</taxon>
    </lineage>
</organism>
<dbReference type="AlphaFoldDB" id="A0A8J4WS56"/>
<protein>
    <submittedName>
        <fullName evidence="2">Uncharacterized protein</fullName>
    </submittedName>
</protein>
<evidence type="ECO:0000313" key="2">
    <source>
        <dbReference type="EMBL" id="KAF5402265.1"/>
    </source>
</evidence>
<dbReference type="EMBL" id="LUCH01001922">
    <property type="protein sequence ID" value="KAF5402265.1"/>
    <property type="molecule type" value="Genomic_DNA"/>
</dbReference>
<reference evidence="2" key="1">
    <citation type="submission" date="2019-05" db="EMBL/GenBank/DDBJ databases">
        <title>Annotation for the trematode Paragonimus heterotremus.</title>
        <authorList>
            <person name="Choi Y.-J."/>
        </authorList>
    </citation>
    <scope>NUCLEOTIDE SEQUENCE</scope>
    <source>
        <strain evidence="2">LC</strain>
    </source>
</reference>